<sequence>SVYLIESLVEYGQRKELGLLEKTKVVVTYKGKHAELFLTNPVFLVEGDKIKKITNKIEDSDANELNKVLSEYKGHRVRIEGKILKLLKKELGEFDISL</sequence>
<dbReference type="EMBL" id="BARS01009175">
    <property type="protein sequence ID" value="GAF70928.1"/>
    <property type="molecule type" value="Genomic_DNA"/>
</dbReference>
<reference evidence="1" key="1">
    <citation type="journal article" date="2014" name="Front. Microbiol.">
        <title>High frequency of phylogenetically diverse reductive dehalogenase-homologous genes in deep subseafloor sedimentary metagenomes.</title>
        <authorList>
            <person name="Kawai M."/>
            <person name="Futagami T."/>
            <person name="Toyoda A."/>
            <person name="Takaki Y."/>
            <person name="Nishi S."/>
            <person name="Hori S."/>
            <person name="Arai W."/>
            <person name="Tsubouchi T."/>
            <person name="Morono Y."/>
            <person name="Uchiyama I."/>
            <person name="Ito T."/>
            <person name="Fujiyama A."/>
            <person name="Inagaki F."/>
            <person name="Takami H."/>
        </authorList>
    </citation>
    <scope>NUCLEOTIDE SEQUENCE</scope>
    <source>
        <strain evidence="1">Expedition CK06-06</strain>
    </source>
</reference>
<organism evidence="1">
    <name type="scientific">marine sediment metagenome</name>
    <dbReference type="NCBI Taxonomy" id="412755"/>
    <lineage>
        <taxon>unclassified sequences</taxon>
        <taxon>metagenomes</taxon>
        <taxon>ecological metagenomes</taxon>
    </lineage>
</organism>
<dbReference type="AlphaFoldDB" id="X0RQ66"/>
<comment type="caution">
    <text evidence="1">The sequence shown here is derived from an EMBL/GenBank/DDBJ whole genome shotgun (WGS) entry which is preliminary data.</text>
</comment>
<proteinExistence type="predicted"/>
<gene>
    <name evidence="1" type="ORF">S01H1_17313</name>
</gene>
<accession>X0RQ66</accession>
<protein>
    <submittedName>
        <fullName evidence="1">Uncharacterized protein</fullName>
    </submittedName>
</protein>
<evidence type="ECO:0000313" key="1">
    <source>
        <dbReference type="EMBL" id="GAF70928.1"/>
    </source>
</evidence>
<feature type="non-terminal residue" evidence="1">
    <location>
        <position position="1"/>
    </location>
</feature>
<name>X0RQ66_9ZZZZ</name>